<evidence type="ECO:0000259" key="4">
    <source>
        <dbReference type="PROSITE" id="PS50932"/>
    </source>
</evidence>
<keyword evidence="1" id="KW-0805">Transcription regulation</keyword>
<dbReference type="OrthoDB" id="5171752at2"/>
<evidence type="ECO:0000256" key="2">
    <source>
        <dbReference type="ARBA" id="ARBA00023125"/>
    </source>
</evidence>
<protein>
    <submittedName>
        <fullName evidence="5">Transcriptional regulator, LacI family</fullName>
    </submittedName>
</protein>
<dbReference type="EMBL" id="FZOH01000003">
    <property type="protein sequence ID" value="SNS21228.1"/>
    <property type="molecule type" value="Genomic_DNA"/>
</dbReference>
<dbReference type="Pfam" id="PF13377">
    <property type="entry name" value="Peripla_BP_3"/>
    <property type="match status" value="1"/>
</dbReference>
<evidence type="ECO:0000256" key="1">
    <source>
        <dbReference type="ARBA" id="ARBA00023015"/>
    </source>
</evidence>
<dbReference type="InterPro" id="IPR000843">
    <property type="entry name" value="HTH_LacI"/>
</dbReference>
<dbReference type="CDD" id="cd06279">
    <property type="entry name" value="PBP1_LacI-like"/>
    <property type="match status" value="1"/>
</dbReference>
<dbReference type="Gene3D" id="1.10.260.40">
    <property type="entry name" value="lambda repressor-like DNA-binding domains"/>
    <property type="match status" value="1"/>
</dbReference>
<name>A0A239CNB8_9ACTN</name>
<accession>A0A239CNB8</accession>
<keyword evidence="6" id="KW-1185">Reference proteome</keyword>
<evidence type="ECO:0000313" key="6">
    <source>
        <dbReference type="Proteomes" id="UP000198386"/>
    </source>
</evidence>
<dbReference type="RefSeq" id="WP_089403488.1">
    <property type="nucleotide sequence ID" value="NZ_FZOH01000003.1"/>
</dbReference>
<dbReference type="Proteomes" id="UP000198386">
    <property type="component" value="Unassembled WGS sequence"/>
</dbReference>
<reference evidence="6" key="1">
    <citation type="submission" date="2017-06" db="EMBL/GenBank/DDBJ databases">
        <authorList>
            <person name="Varghese N."/>
            <person name="Submissions S."/>
        </authorList>
    </citation>
    <scope>NUCLEOTIDE SEQUENCE [LARGE SCALE GENOMIC DNA]</scope>
    <source>
        <strain evidence="6">DSM 45423</strain>
    </source>
</reference>
<dbReference type="PROSITE" id="PS50932">
    <property type="entry name" value="HTH_LACI_2"/>
    <property type="match status" value="1"/>
</dbReference>
<dbReference type="GO" id="GO:0000976">
    <property type="term" value="F:transcription cis-regulatory region binding"/>
    <property type="evidence" value="ECO:0007669"/>
    <property type="project" value="TreeGrafter"/>
</dbReference>
<dbReference type="SUPFAM" id="SSF53822">
    <property type="entry name" value="Periplasmic binding protein-like I"/>
    <property type="match status" value="1"/>
</dbReference>
<proteinExistence type="predicted"/>
<keyword evidence="2" id="KW-0238">DNA-binding</keyword>
<evidence type="ECO:0000256" key="3">
    <source>
        <dbReference type="ARBA" id="ARBA00023163"/>
    </source>
</evidence>
<dbReference type="GO" id="GO:0003700">
    <property type="term" value="F:DNA-binding transcription factor activity"/>
    <property type="evidence" value="ECO:0007669"/>
    <property type="project" value="TreeGrafter"/>
</dbReference>
<feature type="domain" description="HTH lacI-type" evidence="4">
    <location>
        <begin position="7"/>
        <end position="62"/>
    </location>
</feature>
<dbReference type="Gene3D" id="3.40.50.2300">
    <property type="match status" value="2"/>
</dbReference>
<organism evidence="5 6">
    <name type="scientific">Geodermatophilus saharensis</name>
    <dbReference type="NCBI Taxonomy" id="1137994"/>
    <lineage>
        <taxon>Bacteria</taxon>
        <taxon>Bacillati</taxon>
        <taxon>Actinomycetota</taxon>
        <taxon>Actinomycetes</taxon>
        <taxon>Geodermatophilales</taxon>
        <taxon>Geodermatophilaceae</taxon>
        <taxon>Geodermatophilus</taxon>
    </lineage>
</organism>
<dbReference type="SMART" id="SM00354">
    <property type="entry name" value="HTH_LACI"/>
    <property type="match status" value="1"/>
</dbReference>
<dbReference type="InterPro" id="IPR010982">
    <property type="entry name" value="Lambda_DNA-bd_dom_sf"/>
</dbReference>
<keyword evidence="3" id="KW-0804">Transcription</keyword>
<evidence type="ECO:0000313" key="5">
    <source>
        <dbReference type="EMBL" id="SNS21228.1"/>
    </source>
</evidence>
<dbReference type="PANTHER" id="PTHR30146:SF138">
    <property type="entry name" value="TRANSCRIPTIONAL REGULATORY PROTEIN"/>
    <property type="match status" value="1"/>
</dbReference>
<dbReference type="AlphaFoldDB" id="A0A239CNB8"/>
<dbReference type="SUPFAM" id="SSF47413">
    <property type="entry name" value="lambda repressor-like DNA-binding domains"/>
    <property type="match status" value="1"/>
</dbReference>
<dbReference type="InterPro" id="IPR028082">
    <property type="entry name" value="Peripla_BP_I"/>
</dbReference>
<dbReference type="CDD" id="cd01392">
    <property type="entry name" value="HTH_LacI"/>
    <property type="match status" value="1"/>
</dbReference>
<dbReference type="Pfam" id="PF00356">
    <property type="entry name" value="LacI"/>
    <property type="match status" value="1"/>
</dbReference>
<sequence>MPADRPRTLRDVAAQLGVSAKTVSNAFSRPDQLSPALREQVLATAARLGYPGPNPLAAGLRRGRVGAIGVAYDNGLSYAFDDPVAVALLAGASTVAEPEGAGLLLVPGSTDARRRLAAVHSAVVDGLVVCSLGDDDPLLAAAVARGLPLAVVDQPRPARLAALGAPGTPWVGVDDRAAAAAVARHLLDLGHRRLAVVSFGMHQEPIRRGLADEAVQAGATYAVTRDRLAGYRDAVEAAGLAWSAVPVFHGEDSTPAVGEAGAAAVLAADPRPTAVLCLSDRIAEGVLAVAARLGLRVPRDLSVAGFDDATPAGGLGLTTVRQPTREKGGAAARALLDRIAGRPAPGPVLLPTELVVRTSTGPAPRG</sequence>
<dbReference type="InterPro" id="IPR046335">
    <property type="entry name" value="LacI/GalR-like_sensor"/>
</dbReference>
<dbReference type="PANTHER" id="PTHR30146">
    <property type="entry name" value="LACI-RELATED TRANSCRIPTIONAL REPRESSOR"/>
    <property type="match status" value="1"/>
</dbReference>
<gene>
    <name evidence="5" type="ORF">SAMN04488107_1714</name>
</gene>